<evidence type="ECO:0000259" key="8">
    <source>
        <dbReference type="PROSITE" id="PS50850"/>
    </source>
</evidence>
<keyword evidence="5 7" id="KW-0472">Membrane</keyword>
<evidence type="ECO:0000256" key="5">
    <source>
        <dbReference type="ARBA" id="ARBA00023136"/>
    </source>
</evidence>
<feature type="transmembrane region" description="Helical" evidence="7">
    <location>
        <begin position="338"/>
        <end position="357"/>
    </location>
</feature>
<evidence type="ECO:0000256" key="2">
    <source>
        <dbReference type="ARBA" id="ARBA00022475"/>
    </source>
</evidence>
<name>A0A402BZS5_RHOWR</name>
<comment type="subcellular location">
    <subcellularLocation>
        <location evidence="1">Cell membrane</location>
        <topology evidence="1">Multi-pass membrane protein</topology>
    </subcellularLocation>
</comment>
<evidence type="ECO:0000256" key="3">
    <source>
        <dbReference type="ARBA" id="ARBA00022692"/>
    </source>
</evidence>
<dbReference type="GO" id="GO:0022857">
    <property type="term" value="F:transmembrane transporter activity"/>
    <property type="evidence" value="ECO:0007669"/>
    <property type="project" value="InterPro"/>
</dbReference>
<keyword evidence="2" id="KW-1003">Cell membrane</keyword>
<dbReference type="Pfam" id="PF07690">
    <property type="entry name" value="MFS_1"/>
    <property type="match status" value="2"/>
</dbReference>
<dbReference type="RefSeq" id="WP_124389701.1">
    <property type="nucleotide sequence ID" value="NZ_BHYM01000005.1"/>
</dbReference>
<dbReference type="CDD" id="cd17319">
    <property type="entry name" value="MFS_ExuT_GudP_like"/>
    <property type="match status" value="1"/>
</dbReference>
<proteinExistence type="predicted"/>
<feature type="transmembrane region" description="Helical" evidence="7">
    <location>
        <begin position="395"/>
        <end position="418"/>
    </location>
</feature>
<feature type="transmembrane region" description="Helical" evidence="7">
    <location>
        <begin position="60"/>
        <end position="81"/>
    </location>
</feature>
<gene>
    <name evidence="9" type="ORF">Rhow_005855</name>
</gene>
<evidence type="ECO:0000256" key="6">
    <source>
        <dbReference type="SAM" id="MobiDB-lite"/>
    </source>
</evidence>
<dbReference type="InterPro" id="IPR020846">
    <property type="entry name" value="MFS_dom"/>
</dbReference>
<evidence type="ECO:0000313" key="10">
    <source>
        <dbReference type="Proteomes" id="UP000287519"/>
    </source>
</evidence>
<feature type="transmembrane region" description="Helical" evidence="7">
    <location>
        <begin position="265"/>
        <end position="290"/>
    </location>
</feature>
<feature type="transmembrane region" description="Helical" evidence="7">
    <location>
        <begin position="192"/>
        <end position="211"/>
    </location>
</feature>
<dbReference type="PIRSF" id="PIRSF002808">
    <property type="entry name" value="Hexose_phosphate_transp"/>
    <property type="match status" value="1"/>
</dbReference>
<dbReference type="GO" id="GO:0005886">
    <property type="term" value="C:plasma membrane"/>
    <property type="evidence" value="ECO:0007669"/>
    <property type="project" value="UniProtKB-SubCell"/>
</dbReference>
<reference evidence="9 10" key="1">
    <citation type="submission" date="2018-11" db="EMBL/GenBank/DDBJ databases">
        <title>Microbial catabolism of amino acid.</title>
        <authorList>
            <person name="Hibi M."/>
            <person name="Ogawa J."/>
        </authorList>
    </citation>
    <scope>NUCLEOTIDE SEQUENCE [LARGE SCALE GENOMIC DNA]</scope>
    <source>
        <strain evidence="9 10">C31-06</strain>
    </source>
</reference>
<evidence type="ECO:0000256" key="4">
    <source>
        <dbReference type="ARBA" id="ARBA00022989"/>
    </source>
</evidence>
<feature type="transmembrane region" description="Helical" evidence="7">
    <location>
        <begin position="102"/>
        <end position="130"/>
    </location>
</feature>
<dbReference type="PANTHER" id="PTHR11662:SF399">
    <property type="entry name" value="FI19708P1-RELATED"/>
    <property type="match status" value="1"/>
</dbReference>
<dbReference type="Proteomes" id="UP000287519">
    <property type="component" value="Unassembled WGS sequence"/>
</dbReference>
<accession>A0A402BZS5</accession>
<comment type="caution">
    <text evidence="9">The sequence shown here is derived from an EMBL/GenBank/DDBJ whole genome shotgun (WGS) entry which is preliminary data.</text>
</comment>
<sequence length="464" mass="49707">MPLSETHPSSSSRTRHTGAPPPRRTRIRFLIVALLFIVSTLNNADRAILSITGTEIKADLGISAITLGYLFSAFAWAYMLAQIPGGRLVDRFGAKRMYAISIFVWSLFTLLQGFVPLLGLGAAVAALFALRIGVGIAEGPAYPTNGRVVATWFPSSERATASAIFNASQYAAAVIFTPFMAWLTHAHGWHSAYLVMGAIGMALSAGWLKFYDQPRKHRMANDAEIEYIAEGGALVDIEEANSAPDAPKINTWGAIRQLLGSRMMLGLYAGQFFITTIVYFFLTWFPIYLIEELGMPLLDAGLAASIPAIFGFLGGILGGVLSDRLLTRGVSLTWARKIPIIAGLTLSTVIVLCNFTTSQTVVILFMVLAFFGKGLGSLGWTIVSDTSPKEAAGLSGGLFNTFANAAGITTPIAIGYIVDATGSYDGALIFVGASAALAVCSFLFIMGRISRVELKPDRNDVRHA</sequence>
<dbReference type="EMBL" id="BHYM01000005">
    <property type="protein sequence ID" value="GCE36855.1"/>
    <property type="molecule type" value="Genomic_DNA"/>
</dbReference>
<dbReference type="SUPFAM" id="SSF103473">
    <property type="entry name" value="MFS general substrate transporter"/>
    <property type="match status" value="1"/>
</dbReference>
<evidence type="ECO:0000313" key="9">
    <source>
        <dbReference type="EMBL" id="GCE36855.1"/>
    </source>
</evidence>
<dbReference type="AlphaFoldDB" id="A0A402BZS5"/>
<dbReference type="InterPro" id="IPR050382">
    <property type="entry name" value="MFS_Na/Anion_cotransporter"/>
</dbReference>
<keyword evidence="3 7" id="KW-0812">Transmembrane</keyword>
<dbReference type="NCBIfam" id="TIGR00893">
    <property type="entry name" value="2A0114"/>
    <property type="match status" value="1"/>
</dbReference>
<keyword evidence="10" id="KW-1185">Reference proteome</keyword>
<dbReference type="InterPro" id="IPR036259">
    <property type="entry name" value="MFS_trans_sf"/>
</dbReference>
<feature type="transmembrane region" description="Helical" evidence="7">
    <location>
        <begin position="424"/>
        <end position="445"/>
    </location>
</feature>
<feature type="transmembrane region" description="Helical" evidence="7">
    <location>
        <begin position="363"/>
        <end position="383"/>
    </location>
</feature>
<dbReference type="Gene3D" id="1.20.1250.20">
    <property type="entry name" value="MFS general substrate transporter like domains"/>
    <property type="match status" value="2"/>
</dbReference>
<feature type="domain" description="Major facilitator superfamily (MFS) profile" evidence="8">
    <location>
        <begin position="31"/>
        <end position="450"/>
    </location>
</feature>
<protein>
    <submittedName>
        <fullName evidence="9">D-glucarate permease</fullName>
    </submittedName>
</protein>
<dbReference type="PROSITE" id="PS50850">
    <property type="entry name" value="MFS"/>
    <property type="match status" value="1"/>
</dbReference>
<organism evidence="9 10">
    <name type="scientific">Rhodococcus wratislaviensis</name>
    <name type="common">Tsukamurella wratislaviensis</name>
    <dbReference type="NCBI Taxonomy" id="44752"/>
    <lineage>
        <taxon>Bacteria</taxon>
        <taxon>Bacillati</taxon>
        <taxon>Actinomycetota</taxon>
        <taxon>Actinomycetes</taxon>
        <taxon>Mycobacteriales</taxon>
        <taxon>Nocardiaceae</taxon>
        <taxon>Rhodococcus</taxon>
    </lineage>
</organism>
<dbReference type="PANTHER" id="PTHR11662">
    <property type="entry name" value="SOLUTE CARRIER FAMILY 17"/>
    <property type="match status" value="1"/>
</dbReference>
<feature type="region of interest" description="Disordered" evidence="6">
    <location>
        <begin position="1"/>
        <end position="22"/>
    </location>
</feature>
<keyword evidence="4 7" id="KW-1133">Transmembrane helix</keyword>
<dbReference type="OrthoDB" id="8596007at2"/>
<dbReference type="InterPro" id="IPR000849">
    <property type="entry name" value="Sugar_P_transporter"/>
</dbReference>
<evidence type="ECO:0000256" key="1">
    <source>
        <dbReference type="ARBA" id="ARBA00004651"/>
    </source>
</evidence>
<feature type="transmembrane region" description="Helical" evidence="7">
    <location>
        <begin position="302"/>
        <end position="326"/>
    </location>
</feature>
<evidence type="ECO:0000256" key="7">
    <source>
        <dbReference type="SAM" id="Phobius"/>
    </source>
</evidence>
<dbReference type="InterPro" id="IPR011701">
    <property type="entry name" value="MFS"/>
</dbReference>